<dbReference type="SMART" id="SM00209">
    <property type="entry name" value="TSP1"/>
    <property type="match status" value="3"/>
</dbReference>
<evidence type="ECO:0000313" key="7">
    <source>
        <dbReference type="Proteomes" id="UP001195483"/>
    </source>
</evidence>
<gene>
    <name evidence="6" type="ORF">CHS0354_013381</name>
</gene>
<reference evidence="6" key="2">
    <citation type="journal article" date="2021" name="Genome Biol. Evol.">
        <title>Developing a high-quality reference genome for a parasitic bivalve with doubly uniparental inheritance (Bivalvia: Unionida).</title>
        <authorList>
            <person name="Smith C.H."/>
        </authorList>
    </citation>
    <scope>NUCLEOTIDE SEQUENCE</scope>
    <source>
        <strain evidence="6">CHS0354</strain>
        <tissue evidence="6">Mantle</tissue>
    </source>
</reference>
<proteinExistence type="predicted"/>
<dbReference type="EMBL" id="JAEAOA010000816">
    <property type="protein sequence ID" value="KAK3580622.1"/>
    <property type="molecule type" value="Genomic_DNA"/>
</dbReference>
<feature type="transmembrane region" description="Helical" evidence="4">
    <location>
        <begin position="269"/>
        <end position="292"/>
    </location>
</feature>
<keyword evidence="1" id="KW-0677">Repeat</keyword>
<keyword evidence="4" id="KW-1133">Transmembrane helix</keyword>
<evidence type="ECO:0000256" key="3">
    <source>
        <dbReference type="SAM" id="MobiDB-lite"/>
    </source>
</evidence>
<dbReference type="SUPFAM" id="SSF82895">
    <property type="entry name" value="TSP-1 type 1 repeat"/>
    <property type="match status" value="3"/>
</dbReference>
<dbReference type="InterPro" id="IPR052065">
    <property type="entry name" value="Compl_asym_regulator"/>
</dbReference>
<evidence type="ECO:0000256" key="5">
    <source>
        <dbReference type="SAM" id="SignalP"/>
    </source>
</evidence>
<comment type="caution">
    <text evidence="6">The sequence shown here is derived from an EMBL/GenBank/DDBJ whole genome shotgun (WGS) entry which is preliminary data.</text>
</comment>
<dbReference type="AlphaFoldDB" id="A0AAE0VKX3"/>
<dbReference type="InterPro" id="IPR036383">
    <property type="entry name" value="TSP1_rpt_sf"/>
</dbReference>
<keyword evidence="2" id="KW-1015">Disulfide bond</keyword>
<name>A0AAE0VKX3_9BIVA</name>
<organism evidence="6 7">
    <name type="scientific">Potamilus streckersoni</name>
    <dbReference type="NCBI Taxonomy" id="2493646"/>
    <lineage>
        <taxon>Eukaryota</taxon>
        <taxon>Metazoa</taxon>
        <taxon>Spiralia</taxon>
        <taxon>Lophotrochozoa</taxon>
        <taxon>Mollusca</taxon>
        <taxon>Bivalvia</taxon>
        <taxon>Autobranchia</taxon>
        <taxon>Heteroconchia</taxon>
        <taxon>Palaeoheterodonta</taxon>
        <taxon>Unionida</taxon>
        <taxon>Unionoidea</taxon>
        <taxon>Unionidae</taxon>
        <taxon>Ambleminae</taxon>
        <taxon>Lampsilini</taxon>
        <taxon>Potamilus</taxon>
    </lineage>
</organism>
<dbReference type="Gene3D" id="2.20.100.10">
    <property type="entry name" value="Thrombospondin type-1 (TSP1) repeat"/>
    <property type="match status" value="3"/>
</dbReference>
<sequence length="510" mass="57520">MEKYFTVAVFALICLNYVANGQSGTITNGKGYFSSSAADLDYRLLFSSYSGSLFNRNYFNCLYTVKKPNTSYEMSVNCNECTKPCLPLLNTESGCSEWSSWSMCSVTCGNGTQTRVKICRGTNCKQRVDFNTTKCNTSLQCQDPITWTEWSPWSNCSVTCGNGTQTRVKLCIGNCTKKADFDTTTCNTTKECLDPIVWTEWSPWSNCSVTCGNGTQTRVKLCIGNNCINKADFNITTCNTTQECLEGSTQANRREAFTDDAQNLANSHIVIVAIACFLIGILVAAIVIILYMKRKQQGCFSHNNKRVEAGSRTQSGPHLESLTKRAISNEYESEDNKNENNTVEISYLSKRAISNEYESQDNENENKTVEISYQSLDLDQISKDQQTYDQYEPKPHFQHHYNKPSSGHQIPPLGNGNSAPSKIENVYEYARDSQYIENVSLECKPNSLEQQETRMVVENNVREEQWDTDHEYSVLEPVDKARKVLDTQSDPDHEYIVLESVTNPVSNRKT</sequence>
<dbReference type="InterPro" id="IPR000884">
    <property type="entry name" value="TSP1_rpt"/>
</dbReference>
<feature type="chain" id="PRO_5042025487" evidence="5">
    <location>
        <begin position="22"/>
        <end position="510"/>
    </location>
</feature>
<dbReference type="PANTHER" id="PTHR22906">
    <property type="entry name" value="PROPERDIN"/>
    <property type="match status" value="1"/>
</dbReference>
<evidence type="ECO:0000256" key="4">
    <source>
        <dbReference type="SAM" id="Phobius"/>
    </source>
</evidence>
<dbReference type="Pfam" id="PF00090">
    <property type="entry name" value="TSP_1"/>
    <property type="match status" value="3"/>
</dbReference>
<evidence type="ECO:0000256" key="1">
    <source>
        <dbReference type="ARBA" id="ARBA00022737"/>
    </source>
</evidence>
<feature type="signal peptide" evidence="5">
    <location>
        <begin position="1"/>
        <end position="21"/>
    </location>
</feature>
<dbReference type="PANTHER" id="PTHR22906:SF21">
    <property type="entry name" value="SEMA DOMAIN-CONTAINING PROTEIN"/>
    <property type="match status" value="1"/>
</dbReference>
<keyword evidence="4" id="KW-0472">Membrane</keyword>
<keyword evidence="5" id="KW-0732">Signal</keyword>
<dbReference type="Proteomes" id="UP001195483">
    <property type="component" value="Unassembled WGS sequence"/>
</dbReference>
<keyword evidence="7" id="KW-1185">Reference proteome</keyword>
<evidence type="ECO:0000256" key="2">
    <source>
        <dbReference type="ARBA" id="ARBA00023157"/>
    </source>
</evidence>
<protein>
    <submittedName>
        <fullName evidence="6">Uncharacterized protein</fullName>
    </submittedName>
</protein>
<feature type="region of interest" description="Disordered" evidence="3">
    <location>
        <begin position="394"/>
        <end position="419"/>
    </location>
</feature>
<accession>A0AAE0VKX3</accession>
<keyword evidence="4" id="KW-0812">Transmembrane</keyword>
<reference evidence="6" key="3">
    <citation type="submission" date="2023-05" db="EMBL/GenBank/DDBJ databases">
        <authorList>
            <person name="Smith C.H."/>
        </authorList>
    </citation>
    <scope>NUCLEOTIDE SEQUENCE</scope>
    <source>
        <strain evidence="6">CHS0354</strain>
        <tissue evidence="6">Mantle</tissue>
    </source>
</reference>
<reference evidence="6" key="1">
    <citation type="journal article" date="2021" name="Genome Biol. Evol.">
        <title>A High-Quality Reference Genome for a Parasitic Bivalve with Doubly Uniparental Inheritance (Bivalvia: Unionida).</title>
        <authorList>
            <person name="Smith C.H."/>
        </authorList>
    </citation>
    <scope>NUCLEOTIDE SEQUENCE</scope>
    <source>
        <strain evidence="6">CHS0354</strain>
    </source>
</reference>
<evidence type="ECO:0000313" key="6">
    <source>
        <dbReference type="EMBL" id="KAK3580622.1"/>
    </source>
</evidence>
<dbReference type="PROSITE" id="PS50092">
    <property type="entry name" value="TSP1"/>
    <property type="match status" value="3"/>
</dbReference>